<feature type="domain" description="ChrR-like cupin" evidence="1">
    <location>
        <begin position="18"/>
        <end position="106"/>
    </location>
</feature>
<dbReference type="InterPro" id="IPR011051">
    <property type="entry name" value="RmlC_Cupin_sf"/>
</dbReference>
<dbReference type="SUPFAM" id="SSF51182">
    <property type="entry name" value="RmlC-like cupins"/>
    <property type="match status" value="1"/>
</dbReference>
<organism evidence="2 3">
    <name type="scientific">Xylophilus rhododendri</name>
    <dbReference type="NCBI Taxonomy" id="2697032"/>
    <lineage>
        <taxon>Bacteria</taxon>
        <taxon>Pseudomonadati</taxon>
        <taxon>Pseudomonadota</taxon>
        <taxon>Betaproteobacteria</taxon>
        <taxon>Burkholderiales</taxon>
        <taxon>Xylophilus</taxon>
    </lineage>
</organism>
<evidence type="ECO:0000313" key="2">
    <source>
        <dbReference type="EMBL" id="QHJ00581.1"/>
    </source>
</evidence>
<dbReference type="CDD" id="cd20302">
    <property type="entry name" value="cupin_DAD"/>
    <property type="match status" value="1"/>
</dbReference>
<name>A0A857J964_9BURK</name>
<protein>
    <submittedName>
        <fullName evidence="2">2,4'-dihydroxyacetophenone dioxygenase</fullName>
    </submittedName>
</protein>
<sequence length="172" mass="19099">MNLPNTLPTSLTHQDSLLTVNIHDLTYVPGAAPGSEIVPLFLDRENGIWVLYGRFQPGTRLPKHFHTGTVHFFTTKGEWNYLEYPQNPQTEGSYLYEPAGSIHSFAVPDDAAGPAEGFMVVYGANINFDGEQFQNIRDAGAIEDGILAWFRERGLPVPPYISPKSADHKNRG</sequence>
<reference evidence="2 3" key="1">
    <citation type="submission" date="2020-01" db="EMBL/GenBank/DDBJ databases">
        <title>Genome sequencing of strain KACC 21265.</title>
        <authorList>
            <person name="Heo J."/>
            <person name="Kim S.-J."/>
            <person name="Kim J.-S."/>
            <person name="Hong S.-B."/>
            <person name="Kwon S.-W."/>
        </authorList>
    </citation>
    <scope>NUCLEOTIDE SEQUENCE [LARGE SCALE GENOMIC DNA]</scope>
    <source>
        <strain evidence="2 3">KACC 21265</strain>
    </source>
</reference>
<dbReference type="InterPro" id="IPR014710">
    <property type="entry name" value="RmlC-like_jellyroll"/>
</dbReference>
<dbReference type="Proteomes" id="UP000464787">
    <property type="component" value="Chromosome"/>
</dbReference>
<keyword evidence="3" id="KW-1185">Reference proteome</keyword>
<dbReference type="GO" id="GO:0051213">
    <property type="term" value="F:dioxygenase activity"/>
    <property type="evidence" value="ECO:0007669"/>
    <property type="project" value="UniProtKB-KW"/>
</dbReference>
<gene>
    <name evidence="2" type="ORF">GT347_22925</name>
</gene>
<dbReference type="InterPro" id="IPR025979">
    <property type="entry name" value="ChrR-like_cupin_dom"/>
</dbReference>
<dbReference type="Pfam" id="PF12973">
    <property type="entry name" value="Cupin_7"/>
    <property type="match status" value="1"/>
</dbReference>
<dbReference type="RefSeq" id="WP_160554391.1">
    <property type="nucleotide sequence ID" value="NZ_CP047650.1"/>
</dbReference>
<dbReference type="AlphaFoldDB" id="A0A857J964"/>
<evidence type="ECO:0000259" key="1">
    <source>
        <dbReference type="Pfam" id="PF12973"/>
    </source>
</evidence>
<dbReference type="Gene3D" id="2.60.120.10">
    <property type="entry name" value="Jelly Rolls"/>
    <property type="match status" value="1"/>
</dbReference>
<dbReference type="KEGG" id="xyk:GT347_22925"/>
<accession>A0A857J964</accession>
<dbReference type="EMBL" id="CP047650">
    <property type="protein sequence ID" value="QHJ00581.1"/>
    <property type="molecule type" value="Genomic_DNA"/>
</dbReference>
<keyword evidence="2" id="KW-0560">Oxidoreductase</keyword>
<proteinExistence type="predicted"/>
<evidence type="ECO:0000313" key="3">
    <source>
        <dbReference type="Proteomes" id="UP000464787"/>
    </source>
</evidence>
<keyword evidence="2" id="KW-0223">Dioxygenase</keyword>